<dbReference type="Proteomes" id="UP000641853">
    <property type="component" value="Unassembled WGS sequence"/>
</dbReference>
<keyword evidence="6 9" id="KW-0472">Membrane</keyword>
<keyword evidence="5 9" id="KW-1133">Transmembrane helix</keyword>
<dbReference type="PROSITE" id="PS00216">
    <property type="entry name" value="SUGAR_TRANSPORT_1"/>
    <property type="match status" value="1"/>
</dbReference>
<keyword evidence="12" id="KW-1185">Reference proteome</keyword>
<feature type="transmembrane region" description="Helical" evidence="9">
    <location>
        <begin position="134"/>
        <end position="157"/>
    </location>
</feature>
<dbReference type="InterPro" id="IPR036259">
    <property type="entry name" value="MFS_trans_sf"/>
</dbReference>
<dbReference type="GO" id="GO:0016020">
    <property type="term" value="C:membrane"/>
    <property type="evidence" value="ECO:0007669"/>
    <property type="project" value="UniProtKB-SubCell"/>
</dbReference>
<evidence type="ECO:0000313" key="12">
    <source>
        <dbReference type="Proteomes" id="UP000641853"/>
    </source>
</evidence>
<dbReference type="PANTHER" id="PTHR48022:SF25">
    <property type="entry name" value="QUINATE TRANSPORTER, PUTATIVE (AFU_ORTHOLOGUE AFUA_5G12950)-RELATED"/>
    <property type="match status" value="1"/>
</dbReference>
<dbReference type="PROSITE" id="PS00217">
    <property type="entry name" value="SUGAR_TRANSPORT_2"/>
    <property type="match status" value="1"/>
</dbReference>
<feature type="transmembrane region" description="Helical" evidence="9">
    <location>
        <begin position="365"/>
        <end position="384"/>
    </location>
</feature>
<dbReference type="FunFam" id="1.20.1250.20:FF:000090">
    <property type="entry name" value="MFS sugar transporter, putative"/>
    <property type="match status" value="1"/>
</dbReference>
<dbReference type="NCBIfam" id="TIGR00879">
    <property type="entry name" value="SP"/>
    <property type="match status" value="1"/>
</dbReference>
<evidence type="ECO:0000256" key="5">
    <source>
        <dbReference type="ARBA" id="ARBA00022989"/>
    </source>
</evidence>
<dbReference type="PROSITE" id="PS50850">
    <property type="entry name" value="MFS"/>
    <property type="match status" value="1"/>
</dbReference>
<feature type="transmembrane region" description="Helical" evidence="9">
    <location>
        <begin position="404"/>
        <end position="425"/>
    </location>
</feature>
<protein>
    <recommendedName>
        <fullName evidence="10">Major facilitator superfamily (MFS) profile domain-containing protein</fullName>
    </recommendedName>
</protein>
<dbReference type="EMBL" id="JACBAG010001800">
    <property type="protein sequence ID" value="KAF7181824.1"/>
    <property type="molecule type" value="Genomic_DNA"/>
</dbReference>
<dbReference type="Pfam" id="PF00083">
    <property type="entry name" value="Sugar_tr"/>
    <property type="match status" value="1"/>
</dbReference>
<feature type="region of interest" description="Disordered" evidence="8">
    <location>
        <begin position="519"/>
        <end position="561"/>
    </location>
</feature>
<evidence type="ECO:0000256" key="8">
    <source>
        <dbReference type="SAM" id="MobiDB-lite"/>
    </source>
</evidence>
<organism evidence="11 12">
    <name type="scientific">Aspergillus felis</name>
    <dbReference type="NCBI Taxonomy" id="1287682"/>
    <lineage>
        <taxon>Eukaryota</taxon>
        <taxon>Fungi</taxon>
        <taxon>Dikarya</taxon>
        <taxon>Ascomycota</taxon>
        <taxon>Pezizomycotina</taxon>
        <taxon>Eurotiomycetes</taxon>
        <taxon>Eurotiomycetidae</taxon>
        <taxon>Eurotiales</taxon>
        <taxon>Aspergillaceae</taxon>
        <taxon>Aspergillus</taxon>
        <taxon>Aspergillus subgen. Fumigati</taxon>
    </lineage>
</organism>
<feature type="domain" description="Major facilitator superfamily (MFS) profile" evidence="10">
    <location>
        <begin position="38"/>
        <end position="499"/>
    </location>
</feature>
<feature type="transmembrane region" description="Helical" evidence="9">
    <location>
        <begin position="446"/>
        <end position="468"/>
    </location>
</feature>
<comment type="caution">
    <text evidence="11">The sequence shown here is derived from an EMBL/GenBank/DDBJ whole genome shotgun (WGS) entry which is preliminary data.</text>
</comment>
<evidence type="ECO:0000256" key="2">
    <source>
        <dbReference type="ARBA" id="ARBA00010992"/>
    </source>
</evidence>
<comment type="subcellular location">
    <subcellularLocation>
        <location evidence="1">Membrane</location>
        <topology evidence="1">Multi-pass membrane protein</topology>
    </subcellularLocation>
</comment>
<feature type="transmembrane region" description="Helical" evidence="9">
    <location>
        <begin position="474"/>
        <end position="496"/>
    </location>
</feature>
<evidence type="ECO:0000256" key="9">
    <source>
        <dbReference type="SAM" id="Phobius"/>
    </source>
</evidence>
<accession>A0A8H6QYM2</accession>
<dbReference type="InterPro" id="IPR020846">
    <property type="entry name" value="MFS_dom"/>
</dbReference>
<feature type="transmembrane region" description="Helical" evidence="9">
    <location>
        <begin position="109"/>
        <end position="128"/>
    </location>
</feature>
<feature type="transmembrane region" description="Helical" evidence="9">
    <location>
        <begin position="199"/>
        <end position="217"/>
    </location>
</feature>
<keyword evidence="3 7" id="KW-0813">Transport</keyword>
<dbReference type="PRINTS" id="PR00171">
    <property type="entry name" value="SUGRTRNSPORT"/>
</dbReference>
<dbReference type="PANTHER" id="PTHR48022">
    <property type="entry name" value="PLASTIDIC GLUCOSE TRANSPORTER 4"/>
    <property type="match status" value="1"/>
</dbReference>
<dbReference type="GO" id="GO:0005351">
    <property type="term" value="F:carbohydrate:proton symporter activity"/>
    <property type="evidence" value="ECO:0007669"/>
    <property type="project" value="TreeGrafter"/>
</dbReference>
<evidence type="ECO:0000256" key="7">
    <source>
        <dbReference type="RuleBase" id="RU003346"/>
    </source>
</evidence>
<dbReference type="InterPro" id="IPR005829">
    <property type="entry name" value="Sugar_transporter_CS"/>
</dbReference>
<evidence type="ECO:0000256" key="4">
    <source>
        <dbReference type="ARBA" id="ARBA00022692"/>
    </source>
</evidence>
<feature type="transmembrane region" description="Helical" evidence="9">
    <location>
        <begin position="290"/>
        <end position="312"/>
    </location>
</feature>
<reference evidence="11" key="1">
    <citation type="submission" date="2020-06" db="EMBL/GenBank/DDBJ databases">
        <title>Draft genome sequences of strains closely related to Aspergillus parafelis and Aspergillus hiratsukae.</title>
        <authorList>
            <person name="Dos Santos R.A.C."/>
            <person name="Rivero-Menendez O."/>
            <person name="Steenwyk J.L."/>
            <person name="Mead M.E."/>
            <person name="Goldman G.H."/>
            <person name="Alastruey-Izquierdo A."/>
            <person name="Rokas A."/>
        </authorList>
    </citation>
    <scope>NUCLEOTIDE SEQUENCE</scope>
    <source>
        <strain evidence="11">CNM-CM7691</strain>
    </source>
</reference>
<dbReference type="InterPro" id="IPR005828">
    <property type="entry name" value="MFS_sugar_transport-like"/>
</dbReference>
<gene>
    <name evidence="11" type="ORF">CNMCM7691_001121</name>
</gene>
<evidence type="ECO:0000256" key="3">
    <source>
        <dbReference type="ARBA" id="ARBA00022448"/>
    </source>
</evidence>
<feature type="transmembrane region" description="Helical" evidence="9">
    <location>
        <begin position="332"/>
        <end position="356"/>
    </location>
</feature>
<evidence type="ECO:0000313" key="11">
    <source>
        <dbReference type="EMBL" id="KAF7181824.1"/>
    </source>
</evidence>
<dbReference type="AlphaFoldDB" id="A0A8H6QYM2"/>
<keyword evidence="4 9" id="KW-0812">Transmembrane</keyword>
<dbReference type="InterPro" id="IPR003663">
    <property type="entry name" value="Sugar/inositol_transpt"/>
</dbReference>
<evidence type="ECO:0000259" key="10">
    <source>
        <dbReference type="PROSITE" id="PS50850"/>
    </source>
</evidence>
<feature type="transmembrane region" description="Helical" evidence="9">
    <location>
        <begin position="169"/>
        <end position="187"/>
    </location>
</feature>
<comment type="similarity">
    <text evidence="2 7">Belongs to the major facilitator superfamily. Sugar transporter (TC 2.A.1.1) family.</text>
</comment>
<evidence type="ECO:0000256" key="1">
    <source>
        <dbReference type="ARBA" id="ARBA00004141"/>
    </source>
</evidence>
<dbReference type="Gene3D" id="1.20.1250.20">
    <property type="entry name" value="MFS general substrate transporter like domains"/>
    <property type="match status" value="1"/>
</dbReference>
<sequence>MRSYIQVPQQDPDDLYLVPPDSTEWKASRLARLRLFWLAAVLCCGGALFGYDSGVIGGVLTFESFARDFRYGPADKTRVSSIAVGIQQAGALVGCFAVWPVTNRWGRRLAMMACSAVFCAGVILEVINSHSLPLFYAGRVICGLGIGGSATVIPIYMAEMSPKESRARLGSCYQFTYTIGILVSYWIDYAVKFMAPSPAQWQIPIALQLVPGALMGLGTTTLPESVRWLLANGDHALAHSSLLWIRAASPSSPALSAEFTHMRHGLEQERAATATFHPCELLAGPNARRLLLAFGLFLAQQSTGATALAYFAPQFFSLVVGPADSDSDSSSTAPLLLTGIFGAIKVLSCLLFLLFLSDRFGRRPLLLSGAAAMSACMLATAAVLNSHPPAPAPAPGSSPGSISITPAAIATIALIYLDITAYNLSWGPLPWPCVSEIFPTRIREPGVAVGVGAQWAFNFVWSFSTPFILAKIKWATFLLFGGLDLLIVGFVWAFVLETRGKSLEEISALFEGGYSPRLATPRREAGSEGGSDGDNGKDGSILHVNAGSASPQRDLNSIYLR</sequence>
<feature type="transmembrane region" description="Helical" evidence="9">
    <location>
        <begin position="82"/>
        <end position="102"/>
    </location>
</feature>
<dbReference type="InterPro" id="IPR050360">
    <property type="entry name" value="MFS_Sugar_Transporters"/>
</dbReference>
<dbReference type="SUPFAM" id="SSF103473">
    <property type="entry name" value="MFS general substrate transporter"/>
    <property type="match status" value="1"/>
</dbReference>
<name>A0A8H6QYM2_9EURO</name>
<evidence type="ECO:0000256" key="6">
    <source>
        <dbReference type="ARBA" id="ARBA00023136"/>
    </source>
</evidence>
<proteinExistence type="inferred from homology"/>
<feature type="transmembrane region" description="Helical" evidence="9">
    <location>
        <begin position="35"/>
        <end position="62"/>
    </location>
</feature>